<dbReference type="STRING" id="48269.A0A183N2Y5"/>
<dbReference type="Pfam" id="PF00059">
    <property type="entry name" value="Lectin_C"/>
    <property type="match status" value="1"/>
</dbReference>
<dbReference type="InterPro" id="IPR016186">
    <property type="entry name" value="C-type_lectin-like/link_sf"/>
</dbReference>
<name>A0A183N2Y5_9TREM</name>
<evidence type="ECO:0000313" key="2">
    <source>
        <dbReference type="Proteomes" id="UP000277204"/>
    </source>
</evidence>
<dbReference type="EMBL" id="UZAI01019281">
    <property type="protein sequence ID" value="VDP44139.1"/>
    <property type="molecule type" value="Genomic_DNA"/>
</dbReference>
<accession>A0A183N2Y5</accession>
<dbReference type="CDD" id="cd00037">
    <property type="entry name" value="CLECT"/>
    <property type="match status" value="1"/>
</dbReference>
<protein>
    <submittedName>
        <fullName evidence="1">Uncharacterized protein</fullName>
    </submittedName>
</protein>
<reference evidence="1 2" key="1">
    <citation type="submission" date="2018-11" db="EMBL/GenBank/DDBJ databases">
        <authorList>
            <consortium name="Pathogen Informatics"/>
        </authorList>
    </citation>
    <scope>NUCLEOTIDE SEQUENCE [LARGE SCALE GENOMIC DNA]</scope>
    <source>
        <strain evidence="1 2">Zambia</strain>
    </source>
</reference>
<organism evidence="1 2">
    <name type="scientific">Schistosoma margrebowiei</name>
    <dbReference type="NCBI Taxonomy" id="48269"/>
    <lineage>
        <taxon>Eukaryota</taxon>
        <taxon>Metazoa</taxon>
        <taxon>Spiralia</taxon>
        <taxon>Lophotrochozoa</taxon>
        <taxon>Platyhelminthes</taxon>
        <taxon>Trematoda</taxon>
        <taxon>Digenea</taxon>
        <taxon>Strigeidida</taxon>
        <taxon>Schistosomatoidea</taxon>
        <taxon>Schistosomatidae</taxon>
        <taxon>Schistosoma</taxon>
    </lineage>
</organism>
<dbReference type="AlphaFoldDB" id="A0A183N2Y5"/>
<gene>
    <name evidence="1" type="ORF">SMRZ_LOCUS22660</name>
</gene>
<dbReference type="Gene3D" id="3.10.100.10">
    <property type="entry name" value="Mannose-Binding Protein A, subunit A"/>
    <property type="match status" value="1"/>
</dbReference>
<dbReference type="PANTHER" id="PTHR47027">
    <property type="entry name" value="REVERSE TRANSCRIPTASE DOMAIN-CONTAINING PROTEIN"/>
    <property type="match status" value="1"/>
</dbReference>
<dbReference type="SUPFAM" id="SSF56436">
    <property type="entry name" value="C-type lectin-like"/>
    <property type="match status" value="1"/>
</dbReference>
<dbReference type="SMART" id="SM00034">
    <property type="entry name" value="CLECT"/>
    <property type="match status" value="1"/>
</dbReference>
<evidence type="ECO:0000313" key="1">
    <source>
        <dbReference type="EMBL" id="VDP44139.1"/>
    </source>
</evidence>
<proteinExistence type="predicted"/>
<dbReference type="InterPro" id="IPR001304">
    <property type="entry name" value="C-type_lectin-like"/>
</dbReference>
<dbReference type="PROSITE" id="PS50041">
    <property type="entry name" value="C_TYPE_LECTIN_2"/>
    <property type="match status" value="1"/>
</dbReference>
<sequence length="308" mass="34446">MNTSTSEGKHGIQWTSRMQLDYLDFSDDLALLSHTQQQMQEKTTSVAAASAAEGLNIHKGKSKIFRYNTACTNPITIDGEYLEDVKTFTYLGSIIDEHGGSDADVKARIGKARAAYLQLKNIWNSKQLSTNTKFLLISLLARRLILSGMLRCFYNSVVVIVFFSLVTRSSKTENAQIECKQHNLSLVTLSTKSQQEFLREFQINFEPPIIASWIGLFTENGHLRWSSGYSAVPQIFISGRPGSVEGCAMSNISSGGLFTWEFIPCDTKLSFVCGNIPQTSYRHPFSNESTLICPHGYKLFDKNCYLVS</sequence>
<dbReference type="PANTHER" id="PTHR47027:SF25">
    <property type="entry name" value="REVERSE TRANSCRIPTASE DOMAIN-CONTAINING PROTEIN"/>
    <property type="match status" value="1"/>
</dbReference>
<keyword evidence="2" id="KW-1185">Reference proteome</keyword>
<dbReference type="Proteomes" id="UP000277204">
    <property type="component" value="Unassembled WGS sequence"/>
</dbReference>
<dbReference type="InterPro" id="IPR016187">
    <property type="entry name" value="CTDL_fold"/>
</dbReference>